<keyword evidence="2" id="KW-1185">Reference proteome</keyword>
<proteinExistence type="predicted"/>
<dbReference type="AlphaFoldDB" id="A0A2S5BA07"/>
<dbReference type="STRING" id="741276.A0A2S5BA07"/>
<comment type="caution">
    <text evidence="1">The sequence shown here is derived from an EMBL/GenBank/DDBJ whole genome shotgun (WGS) entry which is preliminary data.</text>
</comment>
<dbReference type="Pfam" id="PF07958">
    <property type="entry name" value="DUF1688"/>
    <property type="match status" value="1"/>
</dbReference>
<dbReference type="EMBL" id="PJQD01000035">
    <property type="protein sequence ID" value="POY73604.1"/>
    <property type="molecule type" value="Genomic_DNA"/>
</dbReference>
<organism evidence="1 2">
    <name type="scientific">Rhodotorula taiwanensis</name>
    <dbReference type="NCBI Taxonomy" id="741276"/>
    <lineage>
        <taxon>Eukaryota</taxon>
        <taxon>Fungi</taxon>
        <taxon>Dikarya</taxon>
        <taxon>Basidiomycota</taxon>
        <taxon>Pucciniomycotina</taxon>
        <taxon>Microbotryomycetes</taxon>
        <taxon>Sporidiobolales</taxon>
        <taxon>Sporidiobolaceae</taxon>
        <taxon>Rhodotorula</taxon>
    </lineage>
</organism>
<sequence length="453" mass="49602">MSASSSSGSSNADKIAYLRSLPSIRERCQRVFDLAQQDKLDYWTLDLSQQDKIVDFVCKLIERDYGTDYDSIPPHGRWRHFVGNRVDPILAAWEEEKVAPLEKARRLVDLMVVSVLMDAGAGNEWKYAPKEGGEKIARSEGLAVGSLEMFEKGLFSGVEGQPYRVDAVGLSKITPEDISTAMQVSEANPMAGIDGRAQLLVRLASVLTDADNAKYFTQAGASRPGNLVDYLFSHPSSQSVPSPVLGTKIAVKMETMWDIVISGLSGVWPAARTKIDGVSLGDVWPVECLEKQGSKDGDELVSFHKLSQWLTYSLIEVMEKLLNWSFIGKEQMTGLPEYRNGGLLIDHGLLVPNIPAMLTSFSQPVPSAASEYPILLELPPFPASHSAMVEMRAVTICMLDRLRDGINAKLGVELSLPQVLEGATWKGGREIAKQLRPATGGPPFQYVATGDVF</sequence>
<accession>A0A2S5BA07</accession>
<evidence type="ECO:0008006" key="3">
    <source>
        <dbReference type="Google" id="ProtNLM"/>
    </source>
</evidence>
<reference evidence="1 2" key="1">
    <citation type="journal article" date="2018" name="Front. Microbiol.">
        <title>Prospects for Fungal Bioremediation of Acidic Radioactive Waste Sites: Characterization and Genome Sequence of Rhodotorula taiwanensis MD1149.</title>
        <authorList>
            <person name="Tkavc R."/>
            <person name="Matrosova V.Y."/>
            <person name="Grichenko O.E."/>
            <person name="Gostincar C."/>
            <person name="Volpe R.P."/>
            <person name="Klimenkova P."/>
            <person name="Gaidamakova E.K."/>
            <person name="Zhou C.E."/>
            <person name="Stewart B.J."/>
            <person name="Lyman M.G."/>
            <person name="Malfatti S.A."/>
            <person name="Rubinfeld B."/>
            <person name="Courtot M."/>
            <person name="Singh J."/>
            <person name="Dalgard C.L."/>
            <person name="Hamilton T."/>
            <person name="Frey K.G."/>
            <person name="Gunde-Cimerman N."/>
            <person name="Dugan L."/>
            <person name="Daly M.J."/>
        </authorList>
    </citation>
    <scope>NUCLEOTIDE SEQUENCE [LARGE SCALE GENOMIC DNA]</scope>
    <source>
        <strain evidence="1 2">MD1149</strain>
    </source>
</reference>
<dbReference type="PANTHER" id="PTHR31687:SF3">
    <property type="entry name" value="PROTEIN URG3"/>
    <property type="match status" value="1"/>
</dbReference>
<dbReference type="PANTHER" id="PTHR31687">
    <property type="match status" value="1"/>
</dbReference>
<name>A0A2S5BA07_9BASI</name>
<protein>
    <recommendedName>
        <fullName evidence="3">Uracil catabolism protein 4</fullName>
    </recommendedName>
</protein>
<evidence type="ECO:0000313" key="2">
    <source>
        <dbReference type="Proteomes" id="UP000237144"/>
    </source>
</evidence>
<dbReference type="InterPro" id="IPR012469">
    <property type="entry name" value="DUF1688"/>
</dbReference>
<dbReference type="Proteomes" id="UP000237144">
    <property type="component" value="Unassembled WGS sequence"/>
</dbReference>
<evidence type="ECO:0000313" key="1">
    <source>
        <dbReference type="EMBL" id="POY73604.1"/>
    </source>
</evidence>
<dbReference type="OrthoDB" id="2153176at2759"/>
<gene>
    <name evidence="1" type="ORF">BMF94_3137</name>
</gene>